<comment type="caution">
    <text evidence="1">The sequence shown here is derived from an EMBL/GenBank/DDBJ whole genome shotgun (WGS) entry which is preliminary data.</text>
</comment>
<reference evidence="1" key="1">
    <citation type="journal article" date="2014" name="Front. Microbiol.">
        <title>High frequency of phylogenetically diverse reductive dehalogenase-homologous genes in deep subseafloor sedimentary metagenomes.</title>
        <authorList>
            <person name="Kawai M."/>
            <person name="Futagami T."/>
            <person name="Toyoda A."/>
            <person name="Takaki Y."/>
            <person name="Nishi S."/>
            <person name="Hori S."/>
            <person name="Arai W."/>
            <person name="Tsubouchi T."/>
            <person name="Morono Y."/>
            <person name="Uchiyama I."/>
            <person name="Ito T."/>
            <person name="Fujiyama A."/>
            <person name="Inagaki F."/>
            <person name="Takami H."/>
        </authorList>
    </citation>
    <scope>NUCLEOTIDE SEQUENCE</scope>
    <source>
        <strain evidence="1">Expedition CK06-06</strain>
    </source>
</reference>
<dbReference type="EMBL" id="BARV01025629">
    <property type="protein sequence ID" value="GAI45749.1"/>
    <property type="molecule type" value="Genomic_DNA"/>
</dbReference>
<gene>
    <name evidence="1" type="ORF">S06H3_41558</name>
</gene>
<proteinExistence type="predicted"/>
<accession>X1QR50</accession>
<sequence length="89" mass="9749">MIEVKAPLKVIRVWGKIAILTPARESLQCVSCGLPIEKGKEYYCVYHTGAEFGAPNYGVPFGAGVSVHVDCIHDYLNFGGKYALTDTDR</sequence>
<organism evidence="1">
    <name type="scientific">marine sediment metagenome</name>
    <dbReference type="NCBI Taxonomy" id="412755"/>
    <lineage>
        <taxon>unclassified sequences</taxon>
        <taxon>metagenomes</taxon>
        <taxon>ecological metagenomes</taxon>
    </lineage>
</organism>
<protein>
    <submittedName>
        <fullName evidence="1">Uncharacterized protein</fullName>
    </submittedName>
</protein>
<dbReference type="AlphaFoldDB" id="X1QR50"/>
<evidence type="ECO:0000313" key="1">
    <source>
        <dbReference type="EMBL" id="GAI45749.1"/>
    </source>
</evidence>
<name>X1QR50_9ZZZZ</name>